<dbReference type="Proteomes" id="UP000619260">
    <property type="component" value="Unassembled WGS sequence"/>
</dbReference>
<protein>
    <recommendedName>
        <fullName evidence="3">Phospholipase D-like domain-containing protein</fullName>
    </recommendedName>
</protein>
<dbReference type="CDD" id="cd09117">
    <property type="entry name" value="PLDc_Bfil_DEXD_like"/>
    <property type="match status" value="1"/>
</dbReference>
<evidence type="ECO:0000313" key="2">
    <source>
        <dbReference type="Proteomes" id="UP000619260"/>
    </source>
</evidence>
<organism evidence="1 2">
    <name type="scientific">Virgisporangium aliadipatigenens</name>
    <dbReference type="NCBI Taxonomy" id="741659"/>
    <lineage>
        <taxon>Bacteria</taxon>
        <taxon>Bacillati</taxon>
        <taxon>Actinomycetota</taxon>
        <taxon>Actinomycetes</taxon>
        <taxon>Micromonosporales</taxon>
        <taxon>Micromonosporaceae</taxon>
        <taxon>Virgisporangium</taxon>
    </lineage>
</organism>
<gene>
    <name evidence="1" type="ORF">Val02_62920</name>
</gene>
<dbReference type="EMBL" id="BOPF01000026">
    <property type="protein sequence ID" value="GIJ49406.1"/>
    <property type="molecule type" value="Genomic_DNA"/>
</dbReference>
<evidence type="ECO:0000313" key="1">
    <source>
        <dbReference type="EMBL" id="GIJ49406.1"/>
    </source>
</evidence>
<keyword evidence="2" id="KW-1185">Reference proteome</keyword>
<comment type="caution">
    <text evidence="1">The sequence shown here is derived from an EMBL/GenBank/DDBJ whole genome shotgun (WGS) entry which is preliminary data.</text>
</comment>
<accession>A0A8J4DTK9</accession>
<dbReference type="AlphaFoldDB" id="A0A8J4DTK9"/>
<sequence length="882" mass="95391">MTDSAAVPVERCRPVHELFTGAASALWATTYSVDLPLFNEFLLPRLGDPPLNVVVLADHRRLSASLDRLPADAVEALAAVNRRWLLRGVRPGGQAFHPKTYLAVTGTRATLLVGSGNLSMSGLDRGKEVFTAFRSGTPIGDAAIASWRTWIHRVVGLVDDTTLVQRLLDLDARLPPQPAGTSQAASPLIHNLDTSIASQFKAALAIQTPSDIEELLLSAPYYDDDAAAVGQLLTDLRPRRVRVFLTKATSVNGNRLRERLIASGATTEILMYQPDEFVHAKLVGAVAGNQGWLLSGSANLSRAAMTRIVGHSGNIEVAVLTQLTAEEVRAAFTPPETTAVAATLDQLPSWSFRPDPEPVAPAVRLISAVVTDDGRVEVACEPAAKPDWLLDDLTNRQPLTRHASGRTATVGPVHGRLVRVVDTDGSVLSNQVVVDDTIALAAALTGTARPSNDLPDGLTTGDLDSPLGKMLAWLHRNLVMEVSERQSPASAGGVTADEEAEQGNDDLWVRLEREQLGRDPRASRYGRIWSDSLDASEPIIELLDALRARTPSEPAPGRAGQSLLARLLDDATDVDSQEASTRRRWRLAARVRVRARNLLRRWAGAQGDPRLAWVEPLAPAGNFATIVGALAELQLTSAQTPDRLELTGEDLDDLWLRWLGGFSGGDTRPGWLNQVEQEVRANAKRRLPGWLPEAAAALCWLTIQPGPHRRERVVEAQSIIMAAFDNGLLEPTDETARYLSAVTGHAISRIDVDQQLLDAIAYIDDELWCARTAAELYLDDLTLEAPPGARAIQVRLGVRGVADPLLDPRMPRLLAATRQYRRCRGIAVYATDGTWRLSLSDGETIAVLPGLGQGVIESTKPVDDHILGQINAATGVLADLCR</sequence>
<proteinExistence type="predicted"/>
<dbReference type="RefSeq" id="WP_203902871.1">
    <property type="nucleotide sequence ID" value="NZ_BOPF01000026.1"/>
</dbReference>
<dbReference type="Gene3D" id="3.30.870.10">
    <property type="entry name" value="Endonuclease Chain A"/>
    <property type="match status" value="2"/>
</dbReference>
<evidence type="ECO:0008006" key="3">
    <source>
        <dbReference type="Google" id="ProtNLM"/>
    </source>
</evidence>
<reference evidence="1" key="1">
    <citation type="submission" date="2021-01" db="EMBL/GenBank/DDBJ databases">
        <title>Whole genome shotgun sequence of Virgisporangium aliadipatigenens NBRC 105644.</title>
        <authorList>
            <person name="Komaki H."/>
            <person name="Tamura T."/>
        </authorList>
    </citation>
    <scope>NUCLEOTIDE SEQUENCE</scope>
    <source>
        <strain evidence="1">NBRC 105644</strain>
    </source>
</reference>
<name>A0A8J4DTK9_9ACTN</name>